<sequence length="267" mass="29134">RLVQVERSNLLNNHLSPGLSILILSAVSCSVAGTLWSLVQAAALATWGTACDEAEVTFPVPGVAMARPSANLVHLHGPQCPYCCSLFPHRHQSSWLLYQHNEVSDTTKSSKESSEAGKGFLYLLTATDTVVCSVSASADVLAMLKAETKLSGIPEGNNMAFKCRGKPLFVFHRTQKETDQEVVLEVCQLRDPQHDLDCVKKPKWVILTGVCPCLGCVLIANSGDFHGYYCPCRRSHYDVSGRIRKGPSPPNLEVPSYEFTNDDMVVG</sequence>
<dbReference type="CDD" id="cd03470">
    <property type="entry name" value="Rieske_cytochrome_bc1"/>
    <property type="match status" value="1"/>
</dbReference>
<dbReference type="GeneTree" id="ENSGT00390000001014"/>
<dbReference type="PRINTS" id="PR00162">
    <property type="entry name" value="RIESKE"/>
</dbReference>
<evidence type="ECO:0000256" key="2">
    <source>
        <dbReference type="ARBA" id="ARBA00010651"/>
    </source>
</evidence>
<protein>
    <recommendedName>
        <fullName evidence="12">Rieske domain-containing protein</fullName>
    </recommendedName>
</protein>
<dbReference type="Gene3D" id="1.20.5.270">
    <property type="entry name" value="Ubiquinol cytochrome reductase, transmembrane domain"/>
    <property type="match status" value="1"/>
</dbReference>
<keyword evidence="6" id="KW-1133">Transmembrane helix</keyword>
<evidence type="ECO:0000313" key="13">
    <source>
        <dbReference type="Ensembl" id="ENSOCUP00000002242.3"/>
    </source>
</evidence>
<evidence type="ECO:0000256" key="11">
    <source>
        <dbReference type="ARBA" id="ARBA00034078"/>
    </source>
</evidence>
<comment type="similarity">
    <text evidence="2">Belongs to the Rieske iron-sulfur protein family.</text>
</comment>
<dbReference type="GO" id="GO:0046872">
    <property type="term" value="F:metal ion binding"/>
    <property type="evidence" value="ECO:0007669"/>
    <property type="project" value="UniProtKB-KW"/>
</dbReference>
<accession>G1SHW0</accession>
<dbReference type="InterPro" id="IPR005805">
    <property type="entry name" value="Rieske_Fe-S_prot_C"/>
</dbReference>
<dbReference type="PROSITE" id="PS51296">
    <property type="entry name" value="RIESKE"/>
    <property type="match status" value="1"/>
</dbReference>
<dbReference type="HOGENOM" id="CLU_055690_0_1_1"/>
<evidence type="ECO:0000259" key="12">
    <source>
        <dbReference type="PROSITE" id="PS51296"/>
    </source>
</evidence>
<evidence type="ECO:0000256" key="6">
    <source>
        <dbReference type="ARBA" id="ARBA00022989"/>
    </source>
</evidence>
<reference evidence="13" key="3">
    <citation type="submission" date="2025-09" db="UniProtKB">
        <authorList>
            <consortium name="Ensembl"/>
        </authorList>
    </citation>
    <scope>IDENTIFICATION</scope>
    <source>
        <strain evidence="13">Thorbecke</strain>
    </source>
</reference>
<evidence type="ECO:0000256" key="10">
    <source>
        <dbReference type="ARBA" id="ARBA00023157"/>
    </source>
</evidence>
<dbReference type="Ensembl" id="ENSOCUT00000002597.3">
    <property type="protein sequence ID" value="ENSOCUP00000002242.3"/>
    <property type="gene ID" value="ENSOCUG00000002599.3"/>
</dbReference>
<dbReference type="InterPro" id="IPR037008">
    <property type="entry name" value="bc1_Rieske_TM_sf"/>
</dbReference>
<dbReference type="InterPro" id="IPR014349">
    <property type="entry name" value="Rieske_Fe-S_prot"/>
</dbReference>
<dbReference type="FunCoup" id="G1SHW0">
    <property type="interactions" value="792"/>
</dbReference>
<dbReference type="NCBIfam" id="TIGR01416">
    <property type="entry name" value="Rieske_proteo"/>
    <property type="match status" value="1"/>
</dbReference>
<dbReference type="FunFam" id="2.102.10.10:FF:000001">
    <property type="entry name" value="Cytochrome b-c1 complex subunit Rieske, mitochondrial"/>
    <property type="match status" value="1"/>
</dbReference>
<dbReference type="InterPro" id="IPR036922">
    <property type="entry name" value="Rieske_2Fe-2S_sf"/>
</dbReference>
<keyword evidence="3" id="KW-0812">Transmembrane</keyword>
<evidence type="ECO:0000256" key="4">
    <source>
        <dbReference type="ARBA" id="ARBA00022714"/>
    </source>
</evidence>
<evidence type="ECO:0000313" key="14">
    <source>
        <dbReference type="Proteomes" id="UP000001811"/>
    </source>
</evidence>
<dbReference type="GO" id="GO:0008121">
    <property type="term" value="F:quinol-cytochrome-c reductase activity"/>
    <property type="evidence" value="ECO:0007669"/>
    <property type="project" value="InterPro"/>
</dbReference>
<evidence type="ECO:0000256" key="3">
    <source>
        <dbReference type="ARBA" id="ARBA00022692"/>
    </source>
</evidence>
<evidence type="ECO:0000256" key="5">
    <source>
        <dbReference type="ARBA" id="ARBA00022723"/>
    </source>
</evidence>
<evidence type="ECO:0000256" key="1">
    <source>
        <dbReference type="ARBA" id="ARBA00004167"/>
    </source>
</evidence>
<dbReference type="Proteomes" id="UP000001811">
    <property type="component" value="Chromosome 7"/>
</dbReference>
<evidence type="ECO:0000256" key="7">
    <source>
        <dbReference type="ARBA" id="ARBA00023004"/>
    </source>
</evidence>
<keyword evidence="7" id="KW-0408">Iron</keyword>
<reference evidence="13" key="2">
    <citation type="submission" date="2025-08" db="UniProtKB">
        <authorList>
            <consortium name="Ensembl"/>
        </authorList>
    </citation>
    <scope>IDENTIFICATION</scope>
    <source>
        <strain evidence="13">Thorbecke</strain>
    </source>
</reference>
<feature type="domain" description="Rieske" evidence="12">
    <location>
        <begin position="200"/>
        <end position="266"/>
    </location>
</feature>
<keyword evidence="5" id="KW-0479">Metal-binding</keyword>
<dbReference type="SUPFAM" id="SSF50022">
    <property type="entry name" value="ISP domain"/>
    <property type="match status" value="1"/>
</dbReference>
<reference evidence="13 14" key="1">
    <citation type="journal article" date="2011" name="Nature">
        <title>A high-resolution map of human evolutionary constraint using 29 mammals.</title>
        <authorList>
            <person name="Lindblad-Toh K."/>
            <person name="Garber M."/>
            <person name="Zuk O."/>
            <person name="Lin M.F."/>
            <person name="Parker B.J."/>
            <person name="Washietl S."/>
            <person name="Kheradpour P."/>
            <person name="Ernst J."/>
            <person name="Jordan G."/>
            <person name="Mauceli E."/>
            <person name="Ward L.D."/>
            <person name="Lowe C.B."/>
            <person name="Holloway A.K."/>
            <person name="Clamp M."/>
            <person name="Gnerre S."/>
            <person name="Alfoldi J."/>
            <person name="Beal K."/>
            <person name="Chang J."/>
            <person name="Clawson H."/>
            <person name="Cuff J."/>
            <person name="Di Palma F."/>
            <person name="Fitzgerald S."/>
            <person name="Flicek P."/>
            <person name="Guttman M."/>
            <person name="Hubisz M.J."/>
            <person name="Jaffe D.B."/>
            <person name="Jungreis I."/>
            <person name="Kent W.J."/>
            <person name="Kostka D."/>
            <person name="Lara M."/>
            <person name="Martins A.L."/>
            <person name="Massingham T."/>
            <person name="Moltke I."/>
            <person name="Raney B.J."/>
            <person name="Rasmussen M.D."/>
            <person name="Robinson J."/>
            <person name="Stark A."/>
            <person name="Vilella A.J."/>
            <person name="Wen J."/>
            <person name="Xie X."/>
            <person name="Zody M.C."/>
            <person name="Baldwin J."/>
            <person name="Bloom T."/>
            <person name="Chin C.W."/>
            <person name="Heiman D."/>
            <person name="Nicol R."/>
            <person name="Nusbaum C."/>
            <person name="Young S."/>
            <person name="Wilkinson J."/>
            <person name="Worley K.C."/>
            <person name="Kovar C.L."/>
            <person name="Muzny D.M."/>
            <person name="Gibbs R.A."/>
            <person name="Cree A."/>
            <person name="Dihn H.H."/>
            <person name="Fowler G."/>
            <person name="Jhangiani S."/>
            <person name="Joshi V."/>
            <person name="Lee S."/>
            <person name="Lewis L.R."/>
            <person name="Nazareth L.V."/>
            <person name="Okwuonu G."/>
            <person name="Santibanez J."/>
            <person name="Warren W.C."/>
            <person name="Mardis E.R."/>
            <person name="Weinstock G.M."/>
            <person name="Wilson R.K."/>
            <person name="Delehaunty K."/>
            <person name="Dooling D."/>
            <person name="Fronik C."/>
            <person name="Fulton L."/>
            <person name="Fulton B."/>
            <person name="Graves T."/>
            <person name="Minx P."/>
            <person name="Sodergren E."/>
            <person name="Birney E."/>
            <person name="Margulies E.H."/>
            <person name="Herrero J."/>
            <person name="Green E.D."/>
            <person name="Haussler D."/>
            <person name="Siepel A."/>
            <person name="Goldman N."/>
            <person name="Pollard K.S."/>
            <person name="Pedersen J.S."/>
            <person name="Lander E.S."/>
            <person name="Kellis M."/>
        </authorList>
    </citation>
    <scope>NUCLEOTIDE SEQUENCE [LARGE SCALE GENOMIC DNA]</scope>
    <source>
        <strain evidence="13 14">Thorbecke inbred</strain>
    </source>
</reference>
<dbReference type="GO" id="GO:0016020">
    <property type="term" value="C:membrane"/>
    <property type="evidence" value="ECO:0007669"/>
    <property type="project" value="UniProtKB-SubCell"/>
</dbReference>
<keyword evidence="4" id="KW-0001">2Fe-2S</keyword>
<keyword evidence="14" id="KW-1185">Reference proteome</keyword>
<dbReference type="eggNOG" id="KOG1671">
    <property type="taxonomic scope" value="Eukaryota"/>
</dbReference>
<organism evidence="13 14">
    <name type="scientific">Oryctolagus cuniculus</name>
    <name type="common">Rabbit</name>
    <dbReference type="NCBI Taxonomy" id="9986"/>
    <lineage>
        <taxon>Eukaryota</taxon>
        <taxon>Metazoa</taxon>
        <taxon>Chordata</taxon>
        <taxon>Craniata</taxon>
        <taxon>Vertebrata</taxon>
        <taxon>Euteleostomi</taxon>
        <taxon>Mammalia</taxon>
        <taxon>Eutheria</taxon>
        <taxon>Euarchontoglires</taxon>
        <taxon>Glires</taxon>
        <taxon>Lagomorpha</taxon>
        <taxon>Leporidae</taxon>
        <taxon>Oryctolagus</taxon>
    </lineage>
</organism>
<proteinExistence type="inferred from homology"/>
<dbReference type="Gene3D" id="2.102.10.10">
    <property type="entry name" value="Rieske [2Fe-2S] iron-sulphur domain"/>
    <property type="match status" value="1"/>
</dbReference>
<dbReference type="AlphaFoldDB" id="G1SHW0"/>
<dbReference type="InParanoid" id="G1SHW0"/>
<keyword evidence="10" id="KW-1015">Disulfide bond</keyword>
<dbReference type="STRING" id="9986.ENSOCUP00000002242"/>
<comment type="subcellular location">
    <subcellularLocation>
        <location evidence="1">Membrane</location>
        <topology evidence="1">Single-pass membrane protein</topology>
    </subcellularLocation>
</comment>
<dbReference type="InterPro" id="IPR006317">
    <property type="entry name" value="Ubiquinol_cyt_c_Rdtase_Fe-S-su"/>
</dbReference>
<keyword evidence="9" id="KW-0472">Membrane</keyword>
<evidence type="ECO:0000256" key="8">
    <source>
        <dbReference type="ARBA" id="ARBA00023014"/>
    </source>
</evidence>
<evidence type="ECO:0000256" key="9">
    <source>
        <dbReference type="ARBA" id="ARBA00023136"/>
    </source>
</evidence>
<dbReference type="EMBL" id="AAGW02003438">
    <property type="status" value="NOT_ANNOTATED_CDS"/>
    <property type="molecule type" value="Genomic_DNA"/>
</dbReference>
<dbReference type="SMR" id="G1SHW0"/>
<name>G1SHW0_RABIT</name>
<comment type="cofactor">
    <cofactor evidence="11">
        <name>[2Fe-2S] cluster</name>
        <dbReference type="ChEBI" id="CHEBI:190135"/>
    </cofactor>
</comment>
<dbReference type="GO" id="GO:0051537">
    <property type="term" value="F:2 iron, 2 sulfur cluster binding"/>
    <property type="evidence" value="ECO:0007669"/>
    <property type="project" value="UniProtKB-KW"/>
</dbReference>
<dbReference type="InterPro" id="IPR017941">
    <property type="entry name" value="Rieske_2Fe-2S"/>
</dbReference>
<keyword evidence="8" id="KW-0411">Iron-sulfur</keyword>
<dbReference type="PANTHER" id="PTHR10134">
    <property type="entry name" value="CYTOCHROME B-C1 COMPLEX SUBUNIT RIESKE, MITOCHONDRIAL"/>
    <property type="match status" value="1"/>
</dbReference>